<keyword evidence="7 10" id="KW-0256">Endoplasmic reticulum</keyword>
<dbReference type="GO" id="GO:0008250">
    <property type="term" value="C:oligosaccharyltransferase complex"/>
    <property type="evidence" value="ECO:0007669"/>
    <property type="project" value="UniProtKB-UniRule"/>
</dbReference>
<evidence type="ECO:0000256" key="1">
    <source>
        <dbReference type="ARBA" id="ARBA00002791"/>
    </source>
</evidence>
<keyword evidence="12" id="KW-1185">Reference proteome</keyword>
<dbReference type="Proteomes" id="UP000182658">
    <property type="component" value="Unassembled WGS sequence"/>
</dbReference>
<evidence type="ECO:0000256" key="2">
    <source>
        <dbReference type="ARBA" id="ARBA00004115"/>
    </source>
</evidence>
<dbReference type="UniPathway" id="UPA00378"/>
<evidence type="ECO:0000313" key="11">
    <source>
        <dbReference type="EMBL" id="OIW34558.1"/>
    </source>
</evidence>
<evidence type="ECO:0000256" key="7">
    <source>
        <dbReference type="ARBA" id="ARBA00022824"/>
    </source>
</evidence>
<keyword evidence="8 10" id="KW-1133">Transmembrane helix</keyword>
<comment type="pathway">
    <text evidence="3 10">Protein modification; protein glycosylation.</text>
</comment>
<dbReference type="STRING" id="1408157.A0A1J7J444"/>
<gene>
    <name evidence="11" type="ORF">CONLIGDRAFT_688435</name>
</gene>
<proteinExistence type="inferred from homology"/>
<dbReference type="Pfam" id="PF04597">
    <property type="entry name" value="Ribophorin_I"/>
    <property type="match status" value="1"/>
</dbReference>
<dbReference type="InParanoid" id="A0A1J7J444"/>
<keyword evidence="5 10" id="KW-0812">Transmembrane</keyword>
<dbReference type="PANTHER" id="PTHR21049:SF0">
    <property type="entry name" value="DOLICHYL-DIPHOSPHOOLIGOSACCHARIDE--PROTEIN GLYCOSYLTRANSFERASE SUBUNIT 1"/>
    <property type="match status" value="1"/>
</dbReference>
<sequence length="494" mass="55450">MKTLAVFSAVLSLLATASASSESKTNLPSTFKPPQVFKNANLVHVVSVEKNFVKENINVLIENIDKEAQNEYYLPFTGDLMSRVGGFEVKDRKDAALGPFTVEAAEFDPESANSSSQNSDIQYFRIRLPTPLKPGAQQTLGITYYVLKAYSPLPVSIAQDEQQYLTYSFSAYVPSVYTTSKQKTEVKFPSSVIPDYTKLPGSGDVKEFPQKQGSKLTYGPFDEKPAGAAEPVEVRFEFTKPINHVSELERDIEVSHWGGNVAFEERYTLYHRGANLSNLFNRVKWAQQQYYNPVSYALKELKFPLRVGSADAYFTDVIGNVSTSKFRSNKREALLEIKPRYPLFGGWKYPFTIGWNSDAKNFLRKVSGSSYVLNVPFLEGPKQAEGFEYENVVLRVVLPEGAENVKYLTTIPTSSITEAKVEIHKTFLDTIGRTTLVIKARNLVDDFRDRELIVSYDYSLMASLRKPVIIFTSVLAVFAAAWVIGGVEMKFSKN</sequence>
<protein>
    <recommendedName>
        <fullName evidence="10">Dolichyl-diphosphooligosaccharide--protein glycosyltransferase subunit 1</fullName>
    </recommendedName>
</protein>
<feature type="transmembrane region" description="Helical" evidence="10">
    <location>
        <begin position="468"/>
        <end position="487"/>
    </location>
</feature>
<comment type="subcellular location">
    <subcellularLocation>
        <location evidence="2 10">Endoplasmic reticulum membrane</location>
        <topology evidence="2 10">Single-pass type I membrane protein</topology>
    </subcellularLocation>
</comment>
<reference evidence="11 12" key="1">
    <citation type="submission" date="2016-10" db="EMBL/GenBank/DDBJ databases">
        <title>Draft genome sequence of Coniochaeta ligniaria NRRL30616, a lignocellulolytic fungus for bioabatement of inhibitors in plant biomass hydrolysates.</title>
        <authorList>
            <consortium name="DOE Joint Genome Institute"/>
            <person name="Jimenez D.J."/>
            <person name="Hector R.E."/>
            <person name="Riley R."/>
            <person name="Sun H."/>
            <person name="Grigoriev I.V."/>
            <person name="Van Elsas J.D."/>
            <person name="Nichols N.N."/>
        </authorList>
    </citation>
    <scope>NUCLEOTIDE SEQUENCE [LARGE SCALE GENOMIC DNA]</scope>
    <source>
        <strain evidence="11 12">NRRL 30616</strain>
    </source>
</reference>
<evidence type="ECO:0000256" key="8">
    <source>
        <dbReference type="ARBA" id="ARBA00022989"/>
    </source>
</evidence>
<evidence type="ECO:0000256" key="9">
    <source>
        <dbReference type="ARBA" id="ARBA00023136"/>
    </source>
</evidence>
<evidence type="ECO:0000256" key="5">
    <source>
        <dbReference type="ARBA" id="ARBA00022692"/>
    </source>
</evidence>
<keyword evidence="9 10" id="KW-0472">Membrane</keyword>
<evidence type="ECO:0000256" key="3">
    <source>
        <dbReference type="ARBA" id="ARBA00004922"/>
    </source>
</evidence>
<dbReference type="EMBL" id="KV875093">
    <property type="protein sequence ID" value="OIW34558.1"/>
    <property type="molecule type" value="Genomic_DNA"/>
</dbReference>
<evidence type="ECO:0000256" key="4">
    <source>
        <dbReference type="ARBA" id="ARBA00008905"/>
    </source>
</evidence>
<dbReference type="OrthoDB" id="310030at2759"/>
<dbReference type="AlphaFoldDB" id="A0A1J7J444"/>
<name>A0A1J7J444_9PEZI</name>
<dbReference type="InterPro" id="IPR007676">
    <property type="entry name" value="Ribophorin_I"/>
</dbReference>
<dbReference type="GO" id="GO:0018279">
    <property type="term" value="P:protein N-linked glycosylation via asparagine"/>
    <property type="evidence" value="ECO:0007669"/>
    <property type="project" value="TreeGrafter"/>
</dbReference>
<accession>A0A1J7J444</accession>
<comment type="function">
    <text evidence="1 10">Subunit of the oligosaccharyl transferase (OST) complex that catalyzes the initial transfer of a defined glycan (Glc(3)Man(9)GlcNAc(2) in eukaryotes) from the lipid carrier dolichol-pyrophosphate to an asparagine residue within an Asn-X-Ser/Thr consensus motif in nascent polypeptide chains, the first step in protein N-glycosylation. N-glycosylation occurs cotranslationally and the complex associates with the Sec61 complex at the channel-forming translocon complex that mediates protein translocation across the endoplasmic reticulum (ER). All subunits are required for a maximal enzyme activity.</text>
</comment>
<evidence type="ECO:0000256" key="6">
    <source>
        <dbReference type="ARBA" id="ARBA00022729"/>
    </source>
</evidence>
<feature type="signal peptide" evidence="10">
    <location>
        <begin position="1"/>
        <end position="19"/>
    </location>
</feature>
<dbReference type="FunCoup" id="A0A1J7J444">
    <property type="interactions" value="1082"/>
</dbReference>
<feature type="chain" id="PRO_5009365110" description="Dolichyl-diphosphooligosaccharide--protein glycosyltransferase subunit 1" evidence="10">
    <location>
        <begin position="20"/>
        <end position="494"/>
    </location>
</feature>
<evidence type="ECO:0000256" key="10">
    <source>
        <dbReference type="RuleBase" id="RU361143"/>
    </source>
</evidence>
<keyword evidence="6 10" id="KW-0732">Signal</keyword>
<dbReference type="PANTHER" id="PTHR21049">
    <property type="entry name" value="RIBOPHORIN I"/>
    <property type="match status" value="1"/>
</dbReference>
<evidence type="ECO:0000313" key="12">
    <source>
        <dbReference type="Proteomes" id="UP000182658"/>
    </source>
</evidence>
<comment type="subunit">
    <text evidence="10">Component of the oligosaccharyltransferase (OST) complex.</text>
</comment>
<comment type="similarity">
    <text evidence="4 10">Belongs to the OST1 family.</text>
</comment>
<organism evidence="11 12">
    <name type="scientific">Coniochaeta ligniaria NRRL 30616</name>
    <dbReference type="NCBI Taxonomy" id="1408157"/>
    <lineage>
        <taxon>Eukaryota</taxon>
        <taxon>Fungi</taxon>
        <taxon>Dikarya</taxon>
        <taxon>Ascomycota</taxon>
        <taxon>Pezizomycotina</taxon>
        <taxon>Sordariomycetes</taxon>
        <taxon>Sordariomycetidae</taxon>
        <taxon>Coniochaetales</taxon>
        <taxon>Coniochaetaceae</taxon>
        <taxon>Coniochaeta</taxon>
    </lineage>
</organism>